<dbReference type="GeneID" id="82320681"/>
<feature type="domain" description="Bacterial type II secretion system protein E" evidence="4">
    <location>
        <begin position="323"/>
        <end position="337"/>
    </location>
</feature>
<dbReference type="GO" id="GO:0005886">
    <property type="term" value="C:plasma membrane"/>
    <property type="evidence" value="ECO:0007669"/>
    <property type="project" value="TreeGrafter"/>
</dbReference>
<evidence type="ECO:0000256" key="2">
    <source>
        <dbReference type="ARBA" id="ARBA00022741"/>
    </source>
</evidence>
<accession>A0A099BAD9</accession>
<dbReference type="Proteomes" id="UP000029707">
    <property type="component" value="Unassembled WGS sequence"/>
</dbReference>
<dbReference type="InterPro" id="IPR003593">
    <property type="entry name" value="AAA+_ATPase"/>
</dbReference>
<name>A0A099BAD9_9HELI</name>
<dbReference type="Pfam" id="PF00437">
    <property type="entry name" value="T2SSE"/>
    <property type="match status" value="1"/>
</dbReference>
<comment type="similarity">
    <text evidence="1">Belongs to the GSP E family.</text>
</comment>
<evidence type="ECO:0000256" key="1">
    <source>
        <dbReference type="ARBA" id="ARBA00006611"/>
    </source>
</evidence>
<dbReference type="Gene3D" id="3.40.50.300">
    <property type="entry name" value="P-loop containing nucleotide triphosphate hydrolases"/>
    <property type="match status" value="1"/>
</dbReference>
<dbReference type="PROSITE" id="PS00662">
    <property type="entry name" value="T2SP_E"/>
    <property type="match status" value="1"/>
</dbReference>
<dbReference type="GO" id="GO:0016887">
    <property type="term" value="F:ATP hydrolysis activity"/>
    <property type="evidence" value="ECO:0007669"/>
    <property type="project" value="TreeGrafter"/>
</dbReference>
<dbReference type="PANTHER" id="PTHR30258">
    <property type="entry name" value="TYPE II SECRETION SYSTEM PROTEIN GSPE-RELATED"/>
    <property type="match status" value="1"/>
</dbReference>
<dbReference type="SMART" id="SM00382">
    <property type="entry name" value="AAA"/>
    <property type="match status" value="1"/>
</dbReference>
<evidence type="ECO:0000256" key="3">
    <source>
        <dbReference type="ARBA" id="ARBA00022840"/>
    </source>
</evidence>
<evidence type="ECO:0000313" key="6">
    <source>
        <dbReference type="Proteomes" id="UP000029707"/>
    </source>
</evidence>
<dbReference type="EMBL" id="JRMQ02000002">
    <property type="protein sequence ID" value="TLE02864.1"/>
    <property type="molecule type" value="Genomic_DNA"/>
</dbReference>
<dbReference type="STRING" id="425400.LS65_07110"/>
<sequence>MSFPAASLHSIALSESCLNVLEHKFIYKHQCLVFYISESAEEIHIALTSDKAPLGLIRAHILQLYPQAQLQFFITTEQDFKIQSHHIYLFQHFNVLKNTLLQRHTGPNQSNEADSTMSAVALLDFILHTCIEEKASDIHFESFVENGRSAARIRVRVDGMLREIFSLESCVLDALSSRLKLECELDITQMRQGQDGRFSREFDGNAYDFRLSILPVFGGESLVVRILCKSAQNLTLQSLGLDTSHLAIISSHICSPQGIIFLTGPTGSGKSTTLCAILESIKSSDKKIITLEDPIEYHIQLTTQVLINNKCDFGFSNALRSILRHDPDVLMIGEIRDKESLDIALRASLTGHLVFSTLHANDSLSVVERLLDMGAQSYLLASSMRLILSQRLVRKLCESCKIPLSHQAMYDKLSQANLVHLWEDLQGGSFFAPRGCVHCNMQGFSGRLLCVEVLQNSSVLCEYIKSHNKNTTLAALKELGFKSLLEEGMSLVKNGQSSFEEIYRICNI</sequence>
<dbReference type="AlphaFoldDB" id="A0A099BAD9"/>
<evidence type="ECO:0000259" key="4">
    <source>
        <dbReference type="PROSITE" id="PS00662"/>
    </source>
</evidence>
<keyword evidence="6" id="KW-1185">Reference proteome</keyword>
<reference evidence="5 6" key="1">
    <citation type="journal article" date="2014" name="Genome Announc.">
        <title>Draft genome sequences of eight enterohepatic helicobacter species isolated from both laboratory and wild rodents.</title>
        <authorList>
            <person name="Sheh A."/>
            <person name="Shen Z."/>
            <person name="Fox J.G."/>
        </authorList>
    </citation>
    <scope>NUCLEOTIDE SEQUENCE [LARGE SCALE GENOMIC DNA]</scope>
    <source>
        <strain evidence="5 6">MIT 01-6451</strain>
    </source>
</reference>
<dbReference type="Gene3D" id="3.30.450.90">
    <property type="match status" value="1"/>
</dbReference>
<dbReference type="InterPro" id="IPR001482">
    <property type="entry name" value="T2SS/T4SS_dom"/>
</dbReference>
<dbReference type="eggNOG" id="COG2804">
    <property type="taxonomic scope" value="Bacteria"/>
</dbReference>
<keyword evidence="2" id="KW-0547">Nucleotide-binding</keyword>
<dbReference type="OrthoDB" id="9805147at2"/>
<comment type="caution">
    <text evidence="5">The sequence shown here is derived from an EMBL/GenBank/DDBJ whole genome shotgun (WGS) entry which is preliminary data.</text>
</comment>
<proteinExistence type="inferred from homology"/>
<dbReference type="GO" id="GO:0005524">
    <property type="term" value="F:ATP binding"/>
    <property type="evidence" value="ECO:0007669"/>
    <property type="project" value="UniProtKB-KW"/>
</dbReference>
<dbReference type="RefSeq" id="WP_034362678.1">
    <property type="nucleotide sequence ID" value="NZ_CAJUDB010000001.1"/>
</dbReference>
<evidence type="ECO:0000313" key="5">
    <source>
        <dbReference type="EMBL" id="TLE02864.1"/>
    </source>
</evidence>
<dbReference type="InterPro" id="IPR027417">
    <property type="entry name" value="P-loop_NTPase"/>
</dbReference>
<gene>
    <name evidence="5" type="ORF">LS65_002765</name>
</gene>
<dbReference type="PANTHER" id="PTHR30258:SF2">
    <property type="entry name" value="COMG OPERON PROTEIN 1"/>
    <property type="match status" value="1"/>
</dbReference>
<protein>
    <submittedName>
        <fullName evidence="5">Type II/IV secretion system protein</fullName>
    </submittedName>
</protein>
<dbReference type="CDD" id="cd01129">
    <property type="entry name" value="PulE-GspE-like"/>
    <property type="match status" value="1"/>
</dbReference>
<organism evidence="5 6">
    <name type="scientific">Helicobacter japonicus</name>
    <dbReference type="NCBI Taxonomy" id="425400"/>
    <lineage>
        <taxon>Bacteria</taxon>
        <taxon>Pseudomonadati</taxon>
        <taxon>Campylobacterota</taxon>
        <taxon>Epsilonproteobacteria</taxon>
        <taxon>Campylobacterales</taxon>
        <taxon>Helicobacteraceae</taxon>
        <taxon>Helicobacter</taxon>
    </lineage>
</organism>
<keyword evidence="3" id="KW-0067">ATP-binding</keyword>
<dbReference type="SUPFAM" id="SSF52540">
    <property type="entry name" value="P-loop containing nucleoside triphosphate hydrolases"/>
    <property type="match status" value="1"/>
</dbReference>